<dbReference type="Proteomes" id="UP000237655">
    <property type="component" value="Chromosome"/>
</dbReference>
<sequence>MISAKKARCGSSFPFPLGRPCGARRQCDEVRKVVIEQLGAQFLAHAAVQRTAPFVANRSYAYPVLHVSSSFDDLCLPSVIARWSSERRSSTKKLGRLRRTGRFCDQEAYPVGWGAHWLRPRLFSNGDSTGFETRSLSALSDRCARPAYHDLLRSLQDDAVSDIRGTPTRVERRGKVYWYDTYRIGSAVKKRYVGEDSEELRDRLDRHETLKTRQEERRRNRTRLVRLLRAEGFLGLDAATGSLLAAMAASGVFRLGGTIVGTHAFRLYEGELGIRFDTDMTAQTDDIDIASFSRLSLVLEDIAAPPLERVFRDFDFAPQPSLKAGRTWRWKQTRGDTLVEFLTPAFGEDEGIRELSALGVDAQGLHHLNYLIAEPIRAAVTYRSGVLVQIPQPERFAIHKLIVADRRRAGDDGIKVEKDRRQAAFLIEVLAEDRPDELRDAYEDALSRGPKWRSRVASSLNHLPETRRLLGRVF</sequence>
<dbReference type="EMBL" id="CP027665">
    <property type="protein sequence ID" value="AVO37317.1"/>
    <property type="molecule type" value="Genomic_DNA"/>
</dbReference>
<evidence type="ECO:0000259" key="2">
    <source>
        <dbReference type="Pfam" id="PF20586"/>
    </source>
</evidence>
<dbReference type="AlphaFoldDB" id="A0A2S0MNA7"/>
<evidence type="ECO:0000259" key="1">
    <source>
        <dbReference type="Pfam" id="PF12281"/>
    </source>
</evidence>
<dbReference type="KEGG" id="thas:C6Y53_06055"/>
<feature type="domain" description="DUF6788" evidence="2">
    <location>
        <begin position="149"/>
        <end position="201"/>
    </location>
</feature>
<gene>
    <name evidence="3" type="ORF">C6Y53_06055</name>
</gene>
<organism evidence="3 4">
    <name type="scientific">Pukyongiella litopenaei</name>
    <dbReference type="NCBI Taxonomy" id="2605946"/>
    <lineage>
        <taxon>Bacteria</taxon>
        <taxon>Pseudomonadati</taxon>
        <taxon>Pseudomonadota</taxon>
        <taxon>Alphaproteobacteria</taxon>
        <taxon>Rhodobacterales</taxon>
        <taxon>Paracoccaceae</taxon>
        <taxon>Pukyongiella</taxon>
    </lineage>
</organism>
<dbReference type="Pfam" id="PF12281">
    <property type="entry name" value="NTP_transf_8"/>
    <property type="match status" value="1"/>
</dbReference>
<proteinExistence type="predicted"/>
<dbReference type="RefSeq" id="WP_106471629.1">
    <property type="nucleotide sequence ID" value="NZ_CP027665.1"/>
</dbReference>
<dbReference type="InterPro" id="IPR058575">
    <property type="entry name" value="NTP_transf_8_dom"/>
</dbReference>
<protein>
    <submittedName>
        <fullName evidence="3">Uncharacterized protein</fullName>
    </submittedName>
</protein>
<dbReference type="InterPro" id="IPR046738">
    <property type="entry name" value="DUF6788"/>
</dbReference>
<evidence type="ECO:0000313" key="4">
    <source>
        <dbReference type="Proteomes" id="UP000237655"/>
    </source>
</evidence>
<name>A0A2S0MNA7_9RHOB</name>
<feature type="domain" description="Nucleotidyltransferase-like" evidence="1">
    <location>
        <begin position="240"/>
        <end position="446"/>
    </location>
</feature>
<keyword evidence="4" id="KW-1185">Reference proteome</keyword>
<dbReference type="Pfam" id="PF20586">
    <property type="entry name" value="DUF6788"/>
    <property type="match status" value="1"/>
</dbReference>
<reference evidence="4" key="1">
    <citation type="submission" date="2018-03" db="EMBL/GenBank/DDBJ databases">
        <title>Genomic analysis of the strain SH-1 isolated from shrimp intestine.</title>
        <authorList>
            <person name="Kim Y.-S."/>
            <person name="Kim S.-E."/>
            <person name="Kim K.-H."/>
        </authorList>
    </citation>
    <scope>NUCLEOTIDE SEQUENCE [LARGE SCALE GENOMIC DNA]</scope>
    <source>
        <strain evidence="4">SH-1</strain>
    </source>
</reference>
<evidence type="ECO:0000313" key="3">
    <source>
        <dbReference type="EMBL" id="AVO37317.1"/>
    </source>
</evidence>
<accession>A0A2S0MNA7</accession>